<sequence length="315" mass="36523">MSTAAPKKSNKSEVKPKKRKDGSPKRTSKPKSSEDRKEGKKRDRRMNAKNADRYELYQRAVNSPEADVLFIEKAYEHYRGEKFPLHFREDFCGTSSMCAQWLATDRERTAEGIDLDPEPIEWGKKHNFGIVSDGTERMQWHISDVRGPVERGPNGKRPDITAAQNFSYWCFKERKDLLAYYRAVLEDLADDGIFVMDIYGGPEATVEQEEVRSLGSGIEYVWDQREYQPGTGTYFTAIHFRFRDGSEMTNAFEYEWRYWTLNEIRDVLYEVGFQDVTTWFEGTDPDDEEEGDGNFELDPIGENCEAWLGYIVAAK</sequence>
<evidence type="ECO:0008006" key="4">
    <source>
        <dbReference type="Google" id="ProtNLM"/>
    </source>
</evidence>
<dbReference type="Gene3D" id="2.20.25.110">
    <property type="entry name" value="S-adenosyl-L-methionine-dependent methyltransferases"/>
    <property type="match status" value="1"/>
</dbReference>
<dbReference type="PANTHER" id="PTHR37211">
    <property type="entry name" value="EXPRESSED PROTEIN"/>
    <property type="match status" value="1"/>
</dbReference>
<dbReference type="PANTHER" id="PTHR37211:SF1">
    <property type="entry name" value="EXPRESSED PROTEIN"/>
    <property type="match status" value="1"/>
</dbReference>
<keyword evidence="3" id="KW-1185">Reference proteome</keyword>
<proteinExistence type="predicted"/>
<feature type="region of interest" description="Disordered" evidence="1">
    <location>
        <begin position="1"/>
        <end position="51"/>
    </location>
</feature>
<dbReference type="SUPFAM" id="SSF53335">
    <property type="entry name" value="S-adenosyl-L-methionine-dependent methyltransferases"/>
    <property type="match status" value="1"/>
</dbReference>
<dbReference type="Proteomes" id="UP000320390">
    <property type="component" value="Chromosome"/>
</dbReference>
<dbReference type="EMBL" id="CP036434">
    <property type="protein sequence ID" value="QDV07765.1"/>
    <property type="molecule type" value="Genomic_DNA"/>
</dbReference>
<gene>
    <name evidence="2" type="ORF">Poly30_32970</name>
</gene>
<dbReference type="Gene3D" id="3.40.50.150">
    <property type="entry name" value="Vaccinia Virus protein VP39"/>
    <property type="match status" value="1"/>
</dbReference>
<dbReference type="AlphaFoldDB" id="A0A518EUI3"/>
<evidence type="ECO:0000256" key="1">
    <source>
        <dbReference type="SAM" id="MobiDB-lite"/>
    </source>
</evidence>
<reference evidence="2 3" key="1">
    <citation type="submission" date="2019-02" db="EMBL/GenBank/DDBJ databases">
        <title>Deep-cultivation of Planctomycetes and their phenomic and genomic characterization uncovers novel biology.</title>
        <authorList>
            <person name="Wiegand S."/>
            <person name="Jogler M."/>
            <person name="Boedeker C."/>
            <person name="Pinto D."/>
            <person name="Vollmers J."/>
            <person name="Rivas-Marin E."/>
            <person name="Kohn T."/>
            <person name="Peeters S.H."/>
            <person name="Heuer A."/>
            <person name="Rast P."/>
            <person name="Oberbeckmann S."/>
            <person name="Bunk B."/>
            <person name="Jeske O."/>
            <person name="Meyerdierks A."/>
            <person name="Storesund J.E."/>
            <person name="Kallscheuer N."/>
            <person name="Luecker S."/>
            <person name="Lage O.M."/>
            <person name="Pohl T."/>
            <person name="Merkel B.J."/>
            <person name="Hornburger P."/>
            <person name="Mueller R.-W."/>
            <person name="Bruemmer F."/>
            <person name="Labrenz M."/>
            <person name="Spormann A.M."/>
            <person name="Op den Camp H."/>
            <person name="Overmann J."/>
            <person name="Amann R."/>
            <person name="Jetten M.S.M."/>
            <person name="Mascher T."/>
            <person name="Medema M.H."/>
            <person name="Devos D.P."/>
            <person name="Kaster A.-K."/>
            <person name="Ovreas L."/>
            <person name="Rohde M."/>
            <person name="Galperin M.Y."/>
            <person name="Jogler C."/>
        </authorList>
    </citation>
    <scope>NUCLEOTIDE SEQUENCE [LARGE SCALE GENOMIC DNA]</scope>
    <source>
        <strain evidence="2 3">Poly30</strain>
    </source>
</reference>
<dbReference type="RefSeq" id="WP_145199238.1">
    <property type="nucleotide sequence ID" value="NZ_CP036434.1"/>
</dbReference>
<dbReference type="InterPro" id="IPR029063">
    <property type="entry name" value="SAM-dependent_MTases_sf"/>
</dbReference>
<name>A0A518EUI3_9BACT</name>
<protein>
    <recommendedName>
        <fullName evidence="4">SAM-dependent methyltransferase</fullName>
    </recommendedName>
</protein>
<feature type="compositionally biased region" description="Basic and acidic residues" evidence="1">
    <location>
        <begin position="31"/>
        <end position="41"/>
    </location>
</feature>
<accession>A0A518EUI3</accession>
<evidence type="ECO:0000313" key="3">
    <source>
        <dbReference type="Proteomes" id="UP000320390"/>
    </source>
</evidence>
<dbReference type="OrthoDB" id="9786084at2"/>
<organism evidence="2 3">
    <name type="scientific">Saltatorellus ferox</name>
    <dbReference type="NCBI Taxonomy" id="2528018"/>
    <lineage>
        <taxon>Bacteria</taxon>
        <taxon>Pseudomonadati</taxon>
        <taxon>Planctomycetota</taxon>
        <taxon>Planctomycetia</taxon>
        <taxon>Planctomycetia incertae sedis</taxon>
        <taxon>Saltatorellus</taxon>
    </lineage>
</organism>
<evidence type="ECO:0000313" key="2">
    <source>
        <dbReference type="EMBL" id="QDV07765.1"/>
    </source>
</evidence>